<dbReference type="InterPro" id="IPR011042">
    <property type="entry name" value="6-blade_b-propeller_TolB-like"/>
</dbReference>
<dbReference type="InterPro" id="IPR036737">
    <property type="entry name" value="OmpA-like_sf"/>
</dbReference>
<keyword evidence="8" id="KW-1185">Reference proteome</keyword>
<name>A0ABV5FAU8_9FLAO</name>
<feature type="chain" id="PRO_5045768912" evidence="5">
    <location>
        <begin position="22"/>
        <end position="642"/>
    </location>
</feature>
<dbReference type="Gene3D" id="2.60.40.1120">
    <property type="entry name" value="Carboxypeptidase-like, regulatory domain"/>
    <property type="match status" value="1"/>
</dbReference>
<evidence type="ECO:0000256" key="5">
    <source>
        <dbReference type="SAM" id="SignalP"/>
    </source>
</evidence>
<dbReference type="InterPro" id="IPR006665">
    <property type="entry name" value="OmpA-like"/>
</dbReference>
<evidence type="ECO:0000256" key="4">
    <source>
        <dbReference type="PROSITE-ProRule" id="PRU00473"/>
    </source>
</evidence>
<dbReference type="SUPFAM" id="SSF49464">
    <property type="entry name" value="Carboxypeptidase regulatory domain-like"/>
    <property type="match status" value="1"/>
</dbReference>
<evidence type="ECO:0000256" key="3">
    <source>
        <dbReference type="ARBA" id="ARBA00023237"/>
    </source>
</evidence>
<organism evidence="7 8">
    <name type="scientific">Mariniflexile ostreae</name>
    <dbReference type="NCBI Taxonomy" id="1520892"/>
    <lineage>
        <taxon>Bacteria</taxon>
        <taxon>Pseudomonadati</taxon>
        <taxon>Bacteroidota</taxon>
        <taxon>Flavobacteriia</taxon>
        <taxon>Flavobacteriales</taxon>
        <taxon>Flavobacteriaceae</taxon>
        <taxon>Mariniflexile</taxon>
    </lineage>
</organism>
<evidence type="ECO:0000256" key="1">
    <source>
        <dbReference type="ARBA" id="ARBA00004442"/>
    </source>
</evidence>
<evidence type="ECO:0000259" key="6">
    <source>
        <dbReference type="PROSITE" id="PS51123"/>
    </source>
</evidence>
<keyword evidence="5" id="KW-0732">Signal</keyword>
<dbReference type="EMBL" id="JBHMFC010000022">
    <property type="protein sequence ID" value="MFB9056577.1"/>
    <property type="molecule type" value="Genomic_DNA"/>
</dbReference>
<dbReference type="RefSeq" id="WP_379860766.1">
    <property type="nucleotide sequence ID" value="NZ_JBHMFC010000022.1"/>
</dbReference>
<feature type="signal peptide" evidence="5">
    <location>
        <begin position="1"/>
        <end position="21"/>
    </location>
</feature>
<keyword evidence="2 4" id="KW-0472">Membrane</keyword>
<keyword evidence="3" id="KW-0998">Cell outer membrane</keyword>
<evidence type="ECO:0000313" key="7">
    <source>
        <dbReference type="EMBL" id="MFB9056577.1"/>
    </source>
</evidence>
<dbReference type="InterPro" id="IPR050330">
    <property type="entry name" value="Bact_OuterMem_StrucFunc"/>
</dbReference>
<dbReference type="SUPFAM" id="SSF82171">
    <property type="entry name" value="DPP6 N-terminal domain-like"/>
    <property type="match status" value="1"/>
</dbReference>
<dbReference type="Gene3D" id="1.25.40.10">
    <property type="entry name" value="Tetratricopeptide repeat domain"/>
    <property type="match status" value="1"/>
</dbReference>
<dbReference type="InterPro" id="IPR006664">
    <property type="entry name" value="OMP_bac"/>
</dbReference>
<dbReference type="Proteomes" id="UP001589585">
    <property type="component" value="Unassembled WGS sequence"/>
</dbReference>
<gene>
    <name evidence="7" type="ORF">ACFFU9_07435</name>
</gene>
<dbReference type="PANTHER" id="PTHR30329">
    <property type="entry name" value="STATOR ELEMENT OF FLAGELLAR MOTOR COMPLEX"/>
    <property type="match status" value="1"/>
</dbReference>
<comment type="caution">
    <text evidence="7">The sequence shown here is derived from an EMBL/GenBank/DDBJ whole genome shotgun (WGS) entry which is preliminary data.</text>
</comment>
<feature type="domain" description="OmpA-like" evidence="6">
    <location>
        <begin position="518"/>
        <end position="642"/>
    </location>
</feature>
<dbReference type="PROSITE" id="PS51123">
    <property type="entry name" value="OMPA_2"/>
    <property type="match status" value="1"/>
</dbReference>
<dbReference type="Pfam" id="PF00691">
    <property type="entry name" value="OmpA"/>
    <property type="match status" value="1"/>
</dbReference>
<evidence type="ECO:0000256" key="2">
    <source>
        <dbReference type="ARBA" id="ARBA00023136"/>
    </source>
</evidence>
<dbReference type="InterPro" id="IPR011659">
    <property type="entry name" value="WD40"/>
</dbReference>
<reference evidence="7 8" key="1">
    <citation type="submission" date="2024-09" db="EMBL/GenBank/DDBJ databases">
        <authorList>
            <person name="Sun Q."/>
            <person name="Mori K."/>
        </authorList>
    </citation>
    <scope>NUCLEOTIDE SEQUENCE [LARGE SCALE GENOMIC DNA]</scope>
    <source>
        <strain evidence="7 8">CECT 8622</strain>
    </source>
</reference>
<dbReference type="SUPFAM" id="SSF48452">
    <property type="entry name" value="TPR-like"/>
    <property type="match status" value="1"/>
</dbReference>
<protein>
    <submittedName>
        <fullName evidence="7">OmpA family protein</fullName>
    </submittedName>
</protein>
<dbReference type="Pfam" id="PF07676">
    <property type="entry name" value="PD40"/>
    <property type="match status" value="2"/>
</dbReference>
<dbReference type="PRINTS" id="PR01021">
    <property type="entry name" value="OMPADOMAIN"/>
</dbReference>
<dbReference type="SUPFAM" id="SSF103088">
    <property type="entry name" value="OmpA-like"/>
    <property type="match status" value="1"/>
</dbReference>
<dbReference type="InterPro" id="IPR008969">
    <property type="entry name" value="CarboxyPept-like_regulatory"/>
</dbReference>
<comment type="subcellular location">
    <subcellularLocation>
        <location evidence="1">Cell outer membrane</location>
    </subcellularLocation>
</comment>
<dbReference type="PANTHER" id="PTHR30329:SF21">
    <property type="entry name" value="LIPOPROTEIN YIAD-RELATED"/>
    <property type="match status" value="1"/>
</dbReference>
<accession>A0ABV5FAU8</accession>
<dbReference type="InterPro" id="IPR011990">
    <property type="entry name" value="TPR-like_helical_dom_sf"/>
</dbReference>
<proteinExistence type="predicted"/>
<dbReference type="CDD" id="cd07185">
    <property type="entry name" value="OmpA_C-like"/>
    <property type="match status" value="1"/>
</dbReference>
<dbReference type="Gene3D" id="2.120.10.30">
    <property type="entry name" value="TolB, C-terminal domain"/>
    <property type="match status" value="1"/>
</dbReference>
<dbReference type="Gene3D" id="3.30.1330.60">
    <property type="entry name" value="OmpA-like domain"/>
    <property type="match status" value="1"/>
</dbReference>
<sequence>MKLRSIILVFGLFITNTTLFAQNTVQKKADNLFNSFSFYKAAETYKTLISQDFNTDYATRKLADCYAFMRNPDSASVYYKKTVVQNNVPVEYLYHYAQSLRGIGEYEASRMWFENYKKKGGLIDVQRFSNDAQFINAIYHTKQRYFLKEVLFNTEFSEFGAYNHYGDLYFTSTRDAGVAKKFKSGWDNQPFLDVYVIKKGSTHAIVDTKSKIKGKVNSVYHDGPITITKDGKTMYFSRNNFNKNTLKRDQHNIGNLKIYKASLIKDKWRKIKALRFNSEDYSTGHPALNHDGTKLYFTSDMPGGFGGTDIYYVPIRPDGTMGKPKNLGPIVNTKKNESFPFINKENVLFFSSDGHLGLGLLDVFAAVTDVDNTIVSTVNLGVPINSSKDDFSFFTNDDGATGYFASNRKGGVGSDDIYAFHRTALLKIESNVIDAKGDPIVGATGVLLNAEGHHIASLQSDKQGKFEIDIDRDEDYVIQIRKENYTKESKQITSKHIEPTTTSIKIDMALSTHPKKHVPDAIPLEIPVIQFEYNKFNINKNNALKLDRIVDLMIHNYPNIIIKIESHTDSRGSAKYNDILSKKRAQSTYKYFVSKGINTSRITEYVGYGKRKPLHVCNVTTNCTEAQHQLNRRTEVIVVNKQ</sequence>
<evidence type="ECO:0000313" key="8">
    <source>
        <dbReference type="Proteomes" id="UP001589585"/>
    </source>
</evidence>